<keyword evidence="4" id="KW-1185">Reference proteome</keyword>
<feature type="compositionally biased region" description="Basic and acidic residues" evidence="1">
    <location>
        <begin position="424"/>
        <end position="436"/>
    </location>
</feature>
<comment type="caution">
    <text evidence="3">The sequence shown here is derived from an EMBL/GenBank/DDBJ whole genome shotgun (WGS) entry which is preliminary data.</text>
</comment>
<evidence type="ECO:0000313" key="4">
    <source>
        <dbReference type="Proteomes" id="UP001063166"/>
    </source>
</evidence>
<sequence>MQIIKTPVTKAPATKAPAEQPPKDQPSRTITTRRGASDLYYRLRNLIIRAALRVVTFFSPSISALVARIDSSPGIPVPDPCVPYWLVPPSPIATHGSGSEAVLPEYADVVIIGSGITGTAVARTLLDWGRDHTPAGKEGKERLRVVMLEARETCSGATGRNGGHINPILYLEYDGLKQRYGIEIAKKIIRFRLAHKTQLLAVAEEEGLLEDSQGREVEAFDVYHSSKFYQAAKKKLATYRADLPVESADFKVHEGKEVIKDLQLSNRTVGCLSTRAGAIHPYRLVTGILSRLLSEYSSSFHLFTHTPCTAVSSSPDEAATEELYRVTTPKGIIKTPHVIHATNGWASHLLPGMRGKIIPARGVVAALRPPNGLGDSPGPTLPDSDSGLSWGSGSESWAGTRSFVFFPEEDAHTYDYLTQQQQRPEGEEPKSEEKKRMYPPPEGEMMLGAVVGQGNSVLTELGCADDRVWNEGTGEYLKHALDRYFDVGGAKDAEKGRHEQEQEDDGKGENVKRIWGGILGVSADLKPWVGRIPCSVSGRGAPRECGPKWGTDVASTWLAAPGEWMAAGYSGEGMVHAWMSGKALAYMVLGLDKDTVGRAEKETSLEGGEDIEEWFPHVYRFSEERWERTGVEDLIAAFLMD</sequence>
<dbReference type="Pfam" id="PF01266">
    <property type="entry name" value="DAO"/>
    <property type="match status" value="1"/>
</dbReference>
<feature type="domain" description="FAD dependent oxidoreductase" evidence="2">
    <location>
        <begin position="108"/>
        <end position="587"/>
    </location>
</feature>
<feature type="region of interest" description="Disordered" evidence="1">
    <location>
        <begin position="1"/>
        <end position="30"/>
    </location>
</feature>
<feature type="region of interest" description="Disordered" evidence="1">
    <location>
        <begin position="369"/>
        <end position="393"/>
    </location>
</feature>
<dbReference type="AlphaFoldDB" id="A0A9P3PIR3"/>
<organism evidence="3 4">
    <name type="scientific">Lyophyllum shimeji</name>
    <name type="common">Hon-shimeji</name>
    <name type="synonym">Tricholoma shimeji</name>
    <dbReference type="NCBI Taxonomy" id="47721"/>
    <lineage>
        <taxon>Eukaryota</taxon>
        <taxon>Fungi</taxon>
        <taxon>Dikarya</taxon>
        <taxon>Basidiomycota</taxon>
        <taxon>Agaricomycotina</taxon>
        <taxon>Agaricomycetes</taxon>
        <taxon>Agaricomycetidae</taxon>
        <taxon>Agaricales</taxon>
        <taxon>Tricholomatineae</taxon>
        <taxon>Lyophyllaceae</taxon>
        <taxon>Lyophyllum</taxon>
    </lineage>
</organism>
<evidence type="ECO:0000256" key="1">
    <source>
        <dbReference type="SAM" id="MobiDB-lite"/>
    </source>
</evidence>
<feature type="compositionally biased region" description="Low complexity" evidence="1">
    <location>
        <begin position="383"/>
        <end position="393"/>
    </location>
</feature>
<dbReference type="Proteomes" id="UP001063166">
    <property type="component" value="Unassembled WGS sequence"/>
</dbReference>
<name>A0A9P3PIR3_LYOSH</name>
<dbReference type="InterPro" id="IPR006076">
    <property type="entry name" value="FAD-dep_OxRdtase"/>
</dbReference>
<accession>A0A9P3PIR3</accession>
<protein>
    <submittedName>
        <fullName evidence="3">FAD dependent oxidoreductase</fullName>
    </submittedName>
</protein>
<proteinExistence type="predicted"/>
<evidence type="ECO:0000259" key="2">
    <source>
        <dbReference type="Pfam" id="PF01266"/>
    </source>
</evidence>
<evidence type="ECO:0000313" key="3">
    <source>
        <dbReference type="EMBL" id="GLB36703.1"/>
    </source>
</evidence>
<dbReference type="Gene3D" id="3.50.50.60">
    <property type="entry name" value="FAD/NAD(P)-binding domain"/>
    <property type="match status" value="1"/>
</dbReference>
<dbReference type="OrthoDB" id="429143at2759"/>
<dbReference type="InterPro" id="IPR036188">
    <property type="entry name" value="FAD/NAD-bd_sf"/>
</dbReference>
<feature type="compositionally biased region" description="Low complexity" evidence="1">
    <location>
        <begin position="1"/>
        <end position="18"/>
    </location>
</feature>
<dbReference type="PANTHER" id="PTHR13847:SF213">
    <property type="entry name" value="DEPENDENT OXIDOREDUCTASE, PUTATIVE-RELATED"/>
    <property type="match status" value="1"/>
</dbReference>
<dbReference type="PANTHER" id="PTHR13847">
    <property type="entry name" value="SARCOSINE DEHYDROGENASE-RELATED"/>
    <property type="match status" value="1"/>
</dbReference>
<dbReference type="Gene3D" id="3.30.9.10">
    <property type="entry name" value="D-Amino Acid Oxidase, subunit A, domain 2"/>
    <property type="match status" value="1"/>
</dbReference>
<dbReference type="GO" id="GO:0005737">
    <property type="term" value="C:cytoplasm"/>
    <property type="evidence" value="ECO:0007669"/>
    <property type="project" value="TreeGrafter"/>
</dbReference>
<gene>
    <name evidence="3" type="ORF">LshimejAT787_0309900</name>
</gene>
<feature type="region of interest" description="Disordered" evidence="1">
    <location>
        <begin position="415"/>
        <end position="441"/>
    </location>
</feature>
<dbReference type="EMBL" id="BRPK01000003">
    <property type="protein sequence ID" value="GLB36703.1"/>
    <property type="molecule type" value="Genomic_DNA"/>
</dbReference>
<dbReference type="SUPFAM" id="SSF51905">
    <property type="entry name" value="FAD/NAD(P)-binding domain"/>
    <property type="match status" value="1"/>
</dbReference>
<reference evidence="3" key="1">
    <citation type="submission" date="2022-07" db="EMBL/GenBank/DDBJ databases">
        <title>The genome of Lyophyllum shimeji provides insight into the initial evolution of ectomycorrhizal fungal genome.</title>
        <authorList>
            <person name="Kobayashi Y."/>
            <person name="Shibata T."/>
            <person name="Hirakawa H."/>
            <person name="Shigenobu S."/>
            <person name="Nishiyama T."/>
            <person name="Yamada A."/>
            <person name="Hasebe M."/>
            <person name="Kawaguchi M."/>
        </authorList>
    </citation>
    <scope>NUCLEOTIDE SEQUENCE</scope>
    <source>
        <strain evidence="3">AT787</strain>
    </source>
</reference>